<accession>A0AAV7P8H1</accession>
<evidence type="ECO:0000313" key="2">
    <source>
        <dbReference type="EMBL" id="KAJ1123429.1"/>
    </source>
</evidence>
<name>A0AAV7P8H1_PLEWA</name>
<gene>
    <name evidence="2" type="ORF">NDU88_001898</name>
</gene>
<evidence type="ECO:0000313" key="3">
    <source>
        <dbReference type="Proteomes" id="UP001066276"/>
    </source>
</evidence>
<dbReference type="EMBL" id="JANPWB010000011">
    <property type="protein sequence ID" value="KAJ1123429.1"/>
    <property type="molecule type" value="Genomic_DNA"/>
</dbReference>
<keyword evidence="3" id="KW-1185">Reference proteome</keyword>
<comment type="caution">
    <text evidence="2">The sequence shown here is derived from an EMBL/GenBank/DDBJ whole genome shotgun (WGS) entry which is preliminary data.</text>
</comment>
<proteinExistence type="predicted"/>
<evidence type="ECO:0000256" key="1">
    <source>
        <dbReference type="SAM" id="MobiDB-lite"/>
    </source>
</evidence>
<organism evidence="2 3">
    <name type="scientific">Pleurodeles waltl</name>
    <name type="common">Iberian ribbed newt</name>
    <dbReference type="NCBI Taxonomy" id="8319"/>
    <lineage>
        <taxon>Eukaryota</taxon>
        <taxon>Metazoa</taxon>
        <taxon>Chordata</taxon>
        <taxon>Craniata</taxon>
        <taxon>Vertebrata</taxon>
        <taxon>Euteleostomi</taxon>
        <taxon>Amphibia</taxon>
        <taxon>Batrachia</taxon>
        <taxon>Caudata</taxon>
        <taxon>Salamandroidea</taxon>
        <taxon>Salamandridae</taxon>
        <taxon>Pleurodelinae</taxon>
        <taxon>Pleurodeles</taxon>
    </lineage>
</organism>
<feature type="region of interest" description="Disordered" evidence="1">
    <location>
        <begin position="1"/>
        <end position="33"/>
    </location>
</feature>
<reference evidence="2" key="1">
    <citation type="journal article" date="2022" name="bioRxiv">
        <title>Sequencing and chromosome-scale assembly of the giantPleurodeles waltlgenome.</title>
        <authorList>
            <person name="Brown T."/>
            <person name="Elewa A."/>
            <person name="Iarovenko S."/>
            <person name="Subramanian E."/>
            <person name="Araus A.J."/>
            <person name="Petzold A."/>
            <person name="Susuki M."/>
            <person name="Suzuki K.-i.T."/>
            <person name="Hayashi T."/>
            <person name="Toyoda A."/>
            <person name="Oliveira C."/>
            <person name="Osipova E."/>
            <person name="Leigh N.D."/>
            <person name="Simon A."/>
            <person name="Yun M.H."/>
        </authorList>
    </citation>
    <scope>NUCLEOTIDE SEQUENCE</scope>
    <source>
        <strain evidence="2">20211129_DDA</strain>
        <tissue evidence="2">Liver</tissue>
    </source>
</reference>
<protein>
    <submittedName>
        <fullName evidence="2">Uncharacterized protein</fullName>
    </submittedName>
</protein>
<dbReference type="AlphaFoldDB" id="A0AAV7P8H1"/>
<sequence>MPNRQDSGVVRRARRDRRPRDQRGHGGALQGPNRVRGTGFAFVLHSVPYLISDPMAQPRRAIPASAGQRRPMGAPRGSVVCPAVGVWGYDAFAKSHAPDICS</sequence>
<dbReference type="Proteomes" id="UP001066276">
    <property type="component" value="Chromosome 7"/>
</dbReference>